<feature type="transmembrane region" description="Helical" evidence="1">
    <location>
        <begin position="130"/>
        <end position="152"/>
    </location>
</feature>
<keyword evidence="1" id="KW-0472">Membrane</keyword>
<keyword evidence="1" id="KW-0812">Transmembrane</keyword>
<feature type="transmembrane region" description="Helical" evidence="1">
    <location>
        <begin position="164"/>
        <end position="183"/>
    </location>
</feature>
<dbReference type="EMBL" id="SMAG01000004">
    <property type="protein sequence ID" value="TCS94138.1"/>
    <property type="molecule type" value="Genomic_DNA"/>
</dbReference>
<keyword evidence="1" id="KW-1133">Transmembrane helix</keyword>
<evidence type="ECO:0000256" key="1">
    <source>
        <dbReference type="SAM" id="Phobius"/>
    </source>
</evidence>
<organism evidence="2 3">
    <name type="scientific">Hazenella coriacea</name>
    <dbReference type="NCBI Taxonomy" id="1179467"/>
    <lineage>
        <taxon>Bacteria</taxon>
        <taxon>Bacillati</taxon>
        <taxon>Bacillota</taxon>
        <taxon>Bacilli</taxon>
        <taxon>Bacillales</taxon>
        <taxon>Thermoactinomycetaceae</taxon>
        <taxon>Hazenella</taxon>
    </lineage>
</organism>
<dbReference type="AlphaFoldDB" id="A0A4R3L562"/>
<dbReference type="SMART" id="SM01251">
    <property type="entry name" value="KbaA"/>
    <property type="match status" value="1"/>
</dbReference>
<feature type="transmembrane region" description="Helical" evidence="1">
    <location>
        <begin position="6"/>
        <end position="32"/>
    </location>
</feature>
<dbReference type="InterPro" id="IPR024164">
    <property type="entry name" value="KinB-signalling_activ"/>
</dbReference>
<dbReference type="RefSeq" id="WP_131924519.1">
    <property type="nucleotide sequence ID" value="NZ_SMAG01000004.1"/>
</dbReference>
<evidence type="ECO:0000313" key="2">
    <source>
        <dbReference type="EMBL" id="TCS94138.1"/>
    </source>
</evidence>
<proteinExistence type="predicted"/>
<evidence type="ECO:0000313" key="3">
    <source>
        <dbReference type="Proteomes" id="UP000294937"/>
    </source>
</evidence>
<feature type="transmembrane region" description="Helical" evidence="1">
    <location>
        <begin position="76"/>
        <end position="99"/>
    </location>
</feature>
<dbReference type="Pfam" id="PF14089">
    <property type="entry name" value="KbaA"/>
    <property type="match status" value="1"/>
</dbReference>
<name>A0A4R3L562_9BACL</name>
<reference evidence="2 3" key="1">
    <citation type="submission" date="2019-03" db="EMBL/GenBank/DDBJ databases">
        <title>Genomic Encyclopedia of Type Strains, Phase IV (KMG-IV): sequencing the most valuable type-strain genomes for metagenomic binning, comparative biology and taxonomic classification.</title>
        <authorList>
            <person name="Goeker M."/>
        </authorList>
    </citation>
    <scope>NUCLEOTIDE SEQUENCE [LARGE SCALE GENOMIC DNA]</scope>
    <source>
        <strain evidence="2 3">DSM 45707</strain>
    </source>
</reference>
<dbReference type="GO" id="GO:0045881">
    <property type="term" value="P:positive regulation of sporulation resulting in formation of a cellular spore"/>
    <property type="evidence" value="ECO:0007669"/>
    <property type="project" value="InterPro"/>
</dbReference>
<dbReference type="Proteomes" id="UP000294937">
    <property type="component" value="Unassembled WGS sequence"/>
</dbReference>
<accession>A0A4R3L562</accession>
<comment type="caution">
    <text evidence="2">The sequence shown here is derived from an EMBL/GenBank/DDBJ whole genome shotgun (WGS) entry which is preliminary data.</text>
</comment>
<feature type="transmembrane region" description="Helical" evidence="1">
    <location>
        <begin position="44"/>
        <end position="64"/>
    </location>
</feature>
<dbReference type="OrthoDB" id="2374256at2"/>
<keyword evidence="3" id="KW-1185">Reference proteome</keyword>
<sequence length="196" mass="22336">MTLKKLIFWFWSTLLIGAVTALALAYLFEFIVGEVIFGIFTGRLLLGLSLAAIAELGFFSYLIFNWLSRGLIRNRNWYHIFLLGLVAVVLGNLVYLTFIKFKGEDFWIYLLIPVLITVVALVISQVKAKWTQPIAFIPTLFFMVAATTLEAIPSINIMGQETPFLILLQNILVLLVCNGWQILQLHKWVQKPNKKS</sequence>
<protein>
    <submittedName>
        <fullName evidence="2">KinB signaling pathway activation protein</fullName>
    </submittedName>
</protein>
<gene>
    <name evidence="2" type="ORF">EDD58_1044</name>
</gene>
<feature type="transmembrane region" description="Helical" evidence="1">
    <location>
        <begin position="106"/>
        <end position="124"/>
    </location>
</feature>